<keyword evidence="2" id="KW-1133">Transmembrane helix</keyword>
<accession>A0A0G2E9P1</accession>
<keyword evidence="2" id="KW-0472">Membrane</keyword>
<feature type="transmembrane region" description="Helical" evidence="2">
    <location>
        <begin position="660"/>
        <end position="687"/>
    </location>
</feature>
<organism evidence="3 4">
    <name type="scientific">Phaeomoniella chlamydospora</name>
    <name type="common">Phaeoacremonium chlamydosporum</name>
    <dbReference type="NCBI Taxonomy" id="158046"/>
    <lineage>
        <taxon>Eukaryota</taxon>
        <taxon>Fungi</taxon>
        <taxon>Dikarya</taxon>
        <taxon>Ascomycota</taxon>
        <taxon>Pezizomycotina</taxon>
        <taxon>Eurotiomycetes</taxon>
        <taxon>Chaetothyriomycetidae</taxon>
        <taxon>Phaeomoniellales</taxon>
        <taxon>Phaeomoniellaceae</taxon>
        <taxon>Phaeomoniella</taxon>
    </lineage>
</organism>
<reference evidence="3 4" key="2">
    <citation type="submission" date="2015-05" db="EMBL/GenBank/DDBJ databases">
        <authorList>
            <person name="Morales-Cruz A."/>
            <person name="Amrine K.C."/>
            <person name="Cantu D."/>
        </authorList>
    </citation>
    <scope>NUCLEOTIDE SEQUENCE [LARGE SCALE GENOMIC DNA]</scope>
    <source>
        <strain evidence="3">UCRPC4</strain>
    </source>
</reference>
<name>A0A0G2E9P1_PHACM</name>
<feature type="region of interest" description="Disordered" evidence="1">
    <location>
        <begin position="187"/>
        <end position="214"/>
    </location>
</feature>
<feature type="transmembrane region" description="Helical" evidence="2">
    <location>
        <begin position="840"/>
        <end position="866"/>
    </location>
</feature>
<feature type="transmembrane region" description="Helical" evidence="2">
    <location>
        <begin position="802"/>
        <end position="820"/>
    </location>
</feature>
<sequence length="913" mass="93287">MMSQLTGMMNNAASSEGGLAGVVDALGSGLGSGAIEGLDIKSITKNPLPGPSEADSSGFNKLAYGLGNGLASGLFGAINASALTSTANTQDISDLVSGLGSGLGSGATQGLSVAKADASTTTAANGTFGQLASSFGNGLSDSFLGSLDTSKLTSTVNTQSIMQQVGQIAGSVGQGLGNGAAEGLRSAANSPFASNSSSQTSLARRQQGSATSSGSASLSDVALNFSQNLASSFVGNVNFSQLGGTVSSQQLLTTVAQVAPGVGEGLGSGAAKGLQIMMQGASGTSTTTSLVRLADTGSAAGTNTSTSASSVASSFSFNLASSFLGDTNISSLGSGVSMKQLLNTVAEAAPGLGAGLGSGAAQGLGLVNASGSTDVSSDNTSVSAITESFSQQLSFSFLNGVNLKSLAQKSGISDSMSSLTNLNLSQVSGNLASGLVSGASSQLFPNASIQANSSTSNNSINQIANGFGQGLGQEGTRVILALIGNKAQSATTSSSGNTSSLNITLKRSLGSLDESMTMSSHGQVRELIPYPKYQRSQRRSVTAASASSLLQNINFTEVNTLVQKAVNALQCEGVGGIFQVFAGLKQSGSLDTSSLTKGQNFMFPDTTLNITSDDNLFKVNLGQQTLTVNGNSVSKLTLLLIIHSKSNASNRYTILIPRSVIFMIIAVYNLLPMSLILSSISTLTNLFGVRESTLRLKIMRFLISPKTLTILHILILIFTLISLLFGILANGSASHFHTPHQILGFFMVGMVFATSVCHLYISYSAPTSNGAQGEDTDLANKTEQTPEESLTGSMKFLSKAQFVLANILVGLAQLQLLLGFTDLNAITLCLTSTVTLPQAVGIGGALSSQLFLATGAITTQLLVGWWDRKRRAATSSEVISPEKNNGPKTKITALDEKNQIELKPPGETGTSWI</sequence>
<keyword evidence="2" id="KW-0812">Transmembrane</keyword>
<keyword evidence="4" id="KW-1185">Reference proteome</keyword>
<feature type="transmembrane region" description="Helical" evidence="2">
    <location>
        <begin position="741"/>
        <end position="761"/>
    </location>
</feature>
<gene>
    <name evidence="3" type="ORF">UCRPC4_g04413</name>
</gene>
<dbReference type="OrthoDB" id="5148443at2759"/>
<dbReference type="EMBL" id="LCWF01000106">
    <property type="protein sequence ID" value="KKY19712.1"/>
    <property type="molecule type" value="Genomic_DNA"/>
</dbReference>
<feature type="transmembrane region" description="Helical" evidence="2">
    <location>
        <begin position="708"/>
        <end position="729"/>
    </location>
</feature>
<dbReference type="AlphaFoldDB" id="A0A0G2E9P1"/>
<evidence type="ECO:0000313" key="4">
    <source>
        <dbReference type="Proteomes" id="UP000053317"/>
    </source>
</evidence>
<evidence type="ECO:0000256" key="1">
    <source>
        <dbReference type="SAM" id="MobiDB-lite"/>
    </source>
</evidence>
<comment type="caution">
    <text evidence="3">The sequence shown here is derived from an EMBL/GenBank/DDBJ whole genome shotgun (WGS) entry which is preliminary data.</text>
</comment>
<reference evidence="3 4" key="1">
    <citation type="submission" date="2015-05" db="EMBL/GenBank/DDBJ databases">
        <title>Distinctive expansion of gene families associated with plant cell wall degradation and secondary metabolism in the genomes of grapevine trunk pathogens.</title>
        <authorList>
            <person name="Lawrence D.P."/>
            <person name="Travadon R."/>
            <person name="Rolshausen P.E."/>
            <person name="Baumgartner K."/>
        </authorList>
    </citation>
    <scope>NUCLEOTIDE SEQUENCE [LARGE SCALE GENOMIC DNA]</scope>
    <source>
        <strain evidence="3">UCRPC4</strain>
    </source>
</reference>
<evidence type="ECO:0000256" key="2">
    <source>
        <dbReference type="SAM" id="Phobius"/>
    </source>
</evidence>
<dbReference type="Proteomes" id="UP000053317">
    <property type="component" value="Unassembled WGS sequence"/>
</dbReference>
<protein>
    <submittedName>
        <fullName evidence="3">Uncharacterized protein</fullName>
    </submittedName>
</protein>
<evidence type="ECO:0000313" key="3">
    <source>
        <dbReference type="EMBL" id="KKY19712.1"/>
    </source>
</evidence>
<proteinExistence type="predicted"/>
<feature type="compositionally biased region" description="Low complexity" evidence="1">
    <location>
        <begin position="187"/>
        <end position="198"/>
    </location>
</feature>